<feature type="transmembrane region" description="Helical" evidence="1">
    <location>
        <begin position="105"/>
        <end position="124"/>
    </location>
</feature>
<organism evidence="2 3">
    <name type="scientific">Falsibacillus albus</name>
    <dbReference type="NCBI Taxonomy" id="2478915"/>
    <lineage>
        <taxon>Bacteria</taxon>
        <taxon>Bacillati</taxon>
        <taxon>Bacillota</taxon>
        <taxon>Bacilli</taxon>
        <taxon>Bacillales</taxon>
        <taxon>Bacillaceae</taxon>
        <taxon>Falsibacillus</taxon>
    </lineage>
</organism>
<feature type="transmembrane region" description="Helical" evidence="1">
    <location>
        <begin position="136"/>
        <end position="154"/>
    </location>
</feature>
<proteinExistence type="predicted"/>
<evidence type="ECO:0000256" key="1">
    <source>
        <dbReference type="SAM" id="Phobius"/>
    </source>
</evidence>
<keyword evidence="3" id="KW-1185">Reference proteome</keyword>
<keyword evidence="1" id="KW-0812">Transmembrane</keyword>
<evidence type="ECO:0000313" key="2">
    <source>
        <dbReference type="EMBL" id="RLQ94004.1"/>
    </source>
</evidence>
<dbReference type="InterPro" id="IPR025671">
    <property type="entry name" value="HXXEE"/>
</dbReference>
<comment type="caution">
    <text evidence="2">The sequence shown here is derived from an EMBL/GenBank/DDBJ whole genome shotgun (WGS) entry which is preliminary data.</text>
</comment>
<dbReference type="Proteomes" id="UP000276770">
    <property type="component" value="Unassembled WGS sequence"/>
</dbReference>
<dbReference type="AlphaFoldDB" id="A0A3L7JUR9"/>
<feature type="transmembrane region" description="Helical" evidence="1">
    <location>
        <begin position="160"/>
        <end position="185"/>
    </location>
</feature>
<evidence type="ECO:0000313" key="3">
    <source>
        <dbReference type="Proteomes" id="UP000276770"/>
    </source>
</evidence>
<dbReference type="RefSeq" id="WP_121681520.1">
    <property type="nucleotide sequence ID" value="NZ_RCVZ01000011.1"/>
</dbReference>
<feature type="transmembrane region" description="Helical" evidence="1">
    <location>
        <begin position="74"/>
        <end position="93"/>
    </location>
</feature>
<dbReference type="Pfam" id="PF13787">
    <property type="entry name" value="HXXEE"/>
    <property type="match status" value="1"/>
</dbReference>
<dbReference type="EMBL" id="RCVZ01000011">
    <property type="protein sequence ID" value="RLQ94004.1"/>
    <property type="molecule type" value="Genomic_DNA"/>
</dbReference>
<protein>
    <submittedName>
        <fullName evidence="2">HXXEE domain-containing protein</fullName>
    </submittedName>
</protein>
<dbReference type="OrthoDB" id="5195477at2"/>
<name>A0A3L7JUR9_9BACI</name>
<accession>A0A3L7JUR9</accession>
<keyword evidence="1" id="KW-0472">Membrane</keyword>
<keyword evidence="1" id="KW-1133">Transmembrane helix</keyword>
<sequence>MREIQLKGANEKMLEILQPFLDLKTVIWMLPIIFIFHDLEEIITIESSMAASNHPKTKFVQQALNARKKLGSTAAQLAVSAAWILLFISFIAWTTAHFSSNGGSFLLFTSILNLFVLQAFVHIVQTIMFKSYTPGILTSLVLLIPYCFIAYNYLIEKGLINWLLMFASLPISLIFILVFLVGNLLGRYFIR</sequence>
<reference evidence="2 3" key="1">
    <citation type="submission" date="2018-10" db="EMBL/GenBank/DDBJ databases">
        <title>Falsibacillus sp. genome draft.</title>
        <authorList>
            <person name="Shi S."/>
        </authorList>
    </citation>
    <scope>NUCLEOTIDE SEQUENCE [LARGE SCALE GENOMIC DNA]</scope>
    <source>
        <strain evidence="2 3">GY 10110</strain>
    </source>
</reference>
<gene>
    <name evidence="2" type="ORF">D9X91_15320</name>
</gene>